<dbReference type="EMBL" id="JBBXMP010000059">
    <property type="protein sequence ID" value="KAL0064631.1"/>
    <property type="molecule type" value="Genomic_DNA"/>
</dbReference>
<evidence type="ECO:0000313" key="2">
    <source>
        <dbReference type="Proteomes" id="UP001437256"/>
    </source>
</evidence>
<comment type="caution">
    <text evidence="1">The sequence shown here is derived from an EMBL/GenBank/DDBJ whole genome shotgun (WGS) entry which is preliminary data.</text>
</comment>
<dbReference type="Proteomes" id="UP001437256">
    <property type="component" value="Unassembled WGS sequence"/>
</dbReference>
<protein>
    <submittedName>
        <fullName evidence="1">Uncharacterized protein</fullName>
    </submittedName>
</protein>
<proteinExistence type="predicted"/>
<keyword evidence="2" id="KW-1185">Reference proteome</keyword>
<evidence type="ECO:0000313" key="1">
    <source>
        <dbReference type="EMBL" id="KAL0064631.1"/>
    </source>
</evidence>
<organism evidence="1 2">
    <name type="scientific">Marasmius tenuissimus</name>
    <dbReference type="NCBI Taxonomy" id="585030"/>
    <lineage>
        <taxon>Eukaryota</taxon>
        <taxon>Fungi</taxon>
        <taxon>Dikarya</taxon>
        <taxon>Basidiomycota</taxon>
        <taxon>Agaricomycotina</taxon>
        <taxon>Agaricomycetes</taxon>
        <taxon>Agaricomycetidae</taxon>
        <taxon>Agaricales</taxon>
        <taxon>Marasmiineae</taxon>
        <taxon>Marasmiaceae</taxon>
        <taxon>Marasmius</taxon>
    </lineage>
</organism>
<reference evidence="1 2" key="1">
    <citation type="submission" date="2024-05" db="EMBL/GenBank/DDBJ databases">
        <title>A draft genome resource for the thread blight pathogen Marasmius tenuissimus strain MS-2.</title>
        <authorList>
            <person name="Yulfo-Soto G.E."/>
            <person name="Baruah I.K."/>
            <person name="Amoako-Attah I."/>
            <person name="Bukari Y."/>
            <person name="Meinhardt L.W."/>
            <person name="Bailey B.A."/>
            <person name="Cohen S.P."/>
        </authorList>
    </citation>
    <scope>NUCLEOTIDE SEQUENCE [LARGE SCALE GENOMIC DNA]</scope>
    <source>
        <strain evidence="1 2">MS-2</strain>
    </source>
</reference>
<name>A0ABR2ZSS3_9AGAR</name>
<sequence length="78" mass="9113">MPHQPIGSAQEVRRFLKPNPADTTQRICVFCLVMQHQGQSNAVSVYRNTTAISIVRNHFHQRHFDLWDTVLRMERLLA</sequence>
<gene>
    <name evidence="1" type="ORF">AAF712_008463</name>
</gene>
<accession>A0ABR2ZSS3</accession>